<dbReference type="InterPro" id="IPR001668">
    <property type="entry name" value="Mob_Pre"/>
</dbReference>
<gene>
    <name evidence="3" type="ORF">IQ247_13575</name>
</gene>
<dbReference type="Pfam" id="PF01076">
    <property type="entry name" value="Mob_Pre"/>
    <property type="match status" value="1"/>
</dbReference>
<comment type="similarity">
    <text evidence="1">Belongs to the plasmid mobilization pre family.</text>
</comment>
<dbReference type="Gene3D" id="3.30.930.30">
    <property type="match status" value="1"/>
</dbReference>
<keyword evidence="2" id="KW-0175">Coiled coil</keyword>
<sequence length="590" mass="66905">MAYAIFLTKKLKTGGQIAGSASHVQRDRETPNANPYKENVWLMGNPEQDLVQDTFNHIGNQTIRKNAVLCVELVLSASPEFFRPSTQTEPGEYEQLQLNRWLDFNKQWLQERFNVTPEGISVPHNRIISAAAHLDEVTPHIHAHMVPIDKRGKLNASAFFGSPKLLREWQDDYAQAMKPLGLERGIRGSKATHIDIGRYYTNINSPQTDNIEVLRDKARDRDRAERQRREIEATALAKQKEADELRRQNQQLQLQIQIQKKKLEELSKSPYDISLEDVAYQLGFERDKNKPLLWLSTDRLLMINDNKFATKSASSNSEETGENPIDLVQTVLDVEQRESIGWLADNFGSDVAIANFMKKIKPEILQYPTPKFQPPSSSEQKWQQAKSYLTNTYGISDKVLETEHSHNRIYADNQGNAVIKHYLIAPSREHLKQGTVVTGASIVGEKFNGVALGSSRTEGWFGIGFDEGKLHQVALADSPIEVFSLASLNPKPKKPTVFLTANGSISESQIHLLQRIQSNGGEIILAYSATSSGEKLVKQVSEQLQETRRVKPQAGETWNDDLRLLREQLQQERERLQQKQKSVKRGIELD</sequence>
<accession>A0A8J7K258</accession>
<dbReference type="NCBIfam" id="NF041497">
    <property type="entry name" value="MobV"/>
    <property type="match status" value="1"/>
</dbReference>
<dbReference type="GO" id="GO:0003677">
    <property type="term" value="F:DNA binding"/>
    <property type="evidence" value="ECO:0007669"/>
    <property type="project" value="InterPro"/>
</dbReference>
<dbReference type="RefSeq" id="WP_193920819.1">
    <property type="nucleotide sequence ID" value="NZ_JADEWL010000039.1"/>
</dbReference>
<dbReference type="CDD" id="cd17242">
    <property type="entry name" value="MobM_relaxase"/>
    <property type="match status" value="1"/>
</dbReference>
<evidence type="ECO:0000256" key="1">
    <source>
        <dbReference type="ARBA" id="ARBA00010657"/>
    </source>
</evidence>
<dbReference type="GO" id="GO:0006310">
    <property type="term" value="P:DNA recombination"/>
    <property type="evidence" value="ECO:0007669"/>
    <property type="project" value="InterPro"/>
</dbReference>
<organism evidence="3 4">
    <name type="scientific">Plectonema cf. radiosum LEGE 06105</name>
    <dbReference type="NCBI Taxonomy" id="945769"/>
    <lineage>
        <taxon>Bacteria</taxon>
        <taxon>Bacillati</taxon>
        <taxon>Cyanobacteriota</taxon>
        <taxon>Cyanophyceae</taxon>
        <taxon>Oscillatoriophycideae</taxon>
        <taxon>Oscillatoriales</taxon>
        <taxon>Microcoleaceae</taxon>
        <taxon>Plectonema</taxon>
    </lineage>
</organism>
<reference evidence="3" key="1">
    <citation type="submission" date="2020-10" db="EMBL/GenBank/DDBJ databases">
        <authorList>
            <person name="Castelo-Branco R."/>
            <person name="Eusebio N."/>
            <person name="Adriana R."/>
            <person name="Vieira A."/>
            <person name="Brugerolle De Fraissinette N."/>
            <person name="Rezende De Castro R."/>
            <person name="Schneider M.P."/>
            <person name="Vasconcelos V."/>
            <person name="Leao P.N."/>
        </authorList>
    </citation>
    <scope>NUCLEOTIDE SEQUENCE</scope>
    <source>
        <strain evidence="3">LEGE 06105</strain>
    </source>
</reference>
<evidence type="ECO:0000313" key="4">
    <source>
        <dbReference type="Proteomes" id="UP000620559"/>
    </source>
</evidence>
<feature type="coiled-coil region" evidence="2">
    <location>
        <begin position="555"/>
        <end position="586"/>
    </location>
</feature>
<dbReference type="Proteomes" id="UP000620559">
    <property type="component" value="Unassembled WGS sequence"/>
</dbReference>
<comment type="caution">
    <text evidence="3">The sequence shown here is derived from an EMBL/GenBank/DDBJ whole genome shotgun (WGS) entry which is preliminary data.</text>
</comment>
<evidence type="ECO:0000256" key="2">
    <source>
        <dbReference type="SAM" id="Coils"/>
    </source>
</evidence>
<proteinExistence type="inferred from homology"/>
<dbReference type="EMBL" id="JADEWL010000039">
    <property type="protein sequence ID" value="MBE9213682.1"/>
    <property type="molecule type" value="Genomic_DNA"/>
</dbReference>
<keyword evidence="4" id="KW-1185">Reference proteome</keyword>
<name>A0A8J7K258_9CYAN</name>
<evidence type="ECO:0000313" key="3">
    <source>
        <dbReference type="EMBL" id="MBE9213682.1"/>
    </source>
</evidence>
<protein>
    <submittedName>
        <fullName evidence="3">Plasmid recombination protein</fullName>
    </submittedName>
</protein>
<dbReference type="AlphaFoldDB" id="A0A8J7K258"/>
<feature type="coiled-coil region" evidence="2">
    <location>
        <begin position="214"/>
        <end position="269"/>
    </location>
</feature>